<gene>
    <name evidence="16" type="primary">SSN2</name>
    <name evidence="16" type="ORF">TWF696_004137</name>
</gene>
<evidence type="ECO:0000313" key="16">
    <source>
        <dbReference type="EMBL" id="KAK6355010.1"/>
    </source>
</evidence>
<feature type="compositionally biased region" description="Low complexity" evidence="12">
    <location>
        <begin position="519"/>
        <end position="528"/>
    </location>
</feature>
<feature type="region of interest" description="Disordered" evidence="12">
    <location>
        <begin position="1508"/>
        <end position="1540"/>
    </location>
</feature>
<keyword evidence="6 11" id="KW-0010">Activator</keyword>
<evidence type="ECO:0000256" key="2">
    <source>
        <dbReference type="ARBA" id="ARBA00009354"/>
    </source>
</evidence>
<evidence type="ECO:0000259" key="15">
    <source>
        <dbReference type="Pfam" id="PF18296"/>
    </source>
</evidence>
<feature type="compositionally biased region" description="Acidic residues" evidence="12">
    <location>
        <begin position="853"/>
        <end position="872"/>
    </location>
</feature>
<dbReference type="Pfam" id="PF06333">
    <property type="entry name" value="Med13_C"/>
    <property type="match status" value="1"/>
</dbReference>
<dbReference type="EMBL" id="JAVHNQ010000002">
    <property type="protein sequence ID" value="KAK6355010.1"/>
    <property type="molecule type" value="Genomic_DNA"/>
</dbReference>
<proteinExistence type="inferred from homology"/>
<dbReference type="Pfam" id="PF11597">
    <property type="entry name" value="Med13_N"/>
    <property type="match status" value="2"/>
</dbReference>
<feature type="compositionally biased region" description="Basic and acidic residues" evidence="12">
    <location>
        <begin position="465"/>
        <end position="489"/>
    </location>
</feature>
<evidence type="ECO:0000256" key="8">
    <source>
        <dbReference type="ARBA" id="ARBA00023242"/>
    </source>
</evidence>
<feature type="compositionally biased region" description="Polar residues" evidence="12">
    <location>
        <begin position="181"/>
        <end position="197"/>
    </location>
</feature>
<feature type="domain" description="MID" evidence="15">
    <location>
        <begin position="1162"/>
        <end position="1333"/>
    </location>
</feature>
<dbReference type="GO" id="GO:0016592">
    <property type="term" value="C:mediator complex"/>
    <property type="evidence" value="ECO:0007669"/>
    <property type="project" value="InterPro"/>
</dbReference>
<keyword evidence="17" id="KW-1185">Reference proteome</keyword>
<evidence type="ECO:0000256" key="11">
    <source>
        <dbReference type="RuleBase" id="RU364134"/>
    </source>
</evidence>
<organism evidence="16 17">
    <name type="scientific">Orbilia brochopaga</name>
    <dbReference type="NCBI Taxonomy" id="3140254"/>
    <lineage>
        <taxon>Eukaryota</taxon>
        <taxon>Fungi</taxon>
        <taxon>Dikarya</taxon>
        <taxon>Ascomycota</taxon>
        <taxon>Pezizomycotina</taxon>
        <taxon>Orbiliomycetes</taxon>
        <taxon>Orbiliales</taxon>
        <taxon>Orbiliaceae</taxon>
        <taxon>Orbilia</taxon>
    </lineage>
</organism>
<feature type="compositionally biased region" description="Polar residues" evidence="12">
    <location>
        <begin position="1508"/>
        <end position="1534"/>
    </location>
</feature>
<evidence type="ECO:0000256" key="4">
    <source>
        <dbReference type="ARBA" id="ARBA00022491"/>
    </source>
</evidence>
<feature type="region of interest" description="Disordered" evidence="12">
    <location>
        <begin position="465"/>
        <end position="538"/>
    </location>
</feature>
<dbReference type="GO" id="GO:0003713">
    <property type="term" value="F:transcription coactivator activity"/>
    <property type="evidence" value="ECO:0007669"/>
    <property type="project" value="TreeGrafter"/>
</dbReference>
<comment type="function">
    <text evidence="9 11">Component of the SRB8-11 complex. The SRB8-11 complex is a regulatory module of the Mediator complex which is itself involved in regulation of basal and activated RNA polymerase II-dependent transcription. The SRB8-11 complex may be involved in the transcriptional repression of a subset of genes regulated by Mediator. It may inhibit the association of the Mediator complex with RNA polymerase II to form the holoenzyme complex.</text>
</comment>
<feature type="region of interest" description="Disordered" evidence="12">
    <location>
        <begin position="683"/>
        <end position="710"/>
    </location>
</feature>
<comment type="subunit">
    <text evidence="11">Component of the SRB8-11 complex, which itself associates with the Mediator complex.</text>
</comment>
<feature type="region of interest" description="Disordered" evidence="12">
    <location>
        <begin position="131"/>
        <end position="151"/>
    </location>
</feature>
<evidence type="ECO:0000256" key="1">
    <source>
        <dbReference type="ARBA" id="ARBA00004123"/>
    </source>
</evidence>
<comment type="similarity">
    <text evidence="2 11">Belongs to the Mediator complex subunit 13 family.</text>
</comment>
<dbReference type="Pfam" id="PF18296">
    <property type="entry name" value="MID_MedPIWI"/>
    <property type="match status" value="1"/>
</dbReference>
<reference evidence="16 17" key="1">
    <citation type="submission" date="2019-10" db="EMBL/GenBank/DDBJ databases">
        <authorList>
            <person name="Palmer J.M."/>
        </authorList>
    </citation>
    <scope>NUCLEOTIDE SEQUENCE [LARGE SCALE GENOMIC DNA]</scope>
    <source>
        <strain evidence="16 17">TWF696</strain>
    </source>
</reference>
<keyword evidence="7 11" id="KW-0804">Transcription</keyword>
<dbReference type="InterPro" id="IPR041285">
    <property type="entry name" value="MID_MedPIWI"/>
</dbReference>
<evidence type="ECO:0000256" key="12">
    <source>
        <dbReference type="SAM" id="MobiDB-lite"/>
    </source>
</evidence>
<dbReference type="InterPro" id="IPR021643">
    <property type="entry name" value="Mediator_Med13_N"/>
</dbReference>
<evidence type="ECO:0000256" key="9">
    <source>
        <dbReference type="ARBA" id="ARBA00025661"/>
    </source>
</evidence>
<comment type="caution">
    <text evidence="16">The sequence shown here is derived from an EMBL/GenBank/DDBJ whole genome shotgun (WGS) entry which is preliminary data.</text>
</comment>
<evidence type="ECO:0000256" key="5">
    <source>
        <dbReference type="ARBA" id="ARBA00023015"/>
    </source>
</evidence>
<evidence type="ECO:0000313" key="17">
    <source>
        <dbReference type="Proteomes" id="UP001375240"/>
    </source>
</evidence>
<evidence type="ECO:0000256" key="7">
    <source>
        <dbReference type="ARBA" id="ARBA00023163"/>
    </source>
</evidence>
<feature type="compositionally biased region" description="Polar residues" evidence="12">
    <location>
        <begin position="133"/>
        <end position="148"/>
    </location>
</feature>
<dbReference type="GO" id="GO:0045944">
    <property type="term" value="P:positive regulation of transcription by RNA polymerase II"/>
    <property type="evidence" value="ECO:0007669"/>
    <property type="project" value="TreeGrafter"/>
</dbReference>
<keyword evidence="4 11" id="KW-0678">Repressor</keyword>
<sequence>MELPETCLTNVFKIDNLSDIPYSVYRISSTIGSAPAWRVLNKAETNLRRQGKCVTTCLENLELWLFQPDHNDGDVAFTSDSGYSTYEGSGTTDKGWEPVVWGLEEKSKDVLHIQELFDIFRPPSFEKSEGLLSAQSLSQPENTISPGTQLDPIDLSGTNRDVYMLQQLSKQRASNKGISTIASPATANKSNASTTGTPRPFTSRPISKQELVAQKCLMAVMSLLSYRLASSFSWIPLNLCSFIARTHDDTASMGIVVDSTTANRNGELDMEKEQGILFHSTVSPGPALITTISLNLLEDGSLHVVPKTVPQHGLQRFNSTSTSEMSEEDVWLAPSGIIGRRSPKSINTGGVQATPEWKAFVLKSLSDRGIKLKSQGSIAWAKVGIWSDIEGFVQIFWPTSLIFVRKLAKDDFFSQTPVTSWSRTTESELHKSLGQEKALATQLTWFNTEDSLDFAEKWLANTAAREAEKKRRSETRSKLVPETVADRKRMPAAPTTDRSNTVYPTPPDAVSTNDGLHTPGGPTTAPTPSHMKHPEEPPAPIVEPPTAPPTTEATAVNSTEMDVDDQWMKDADTSKTGDDMFGAVEDVGMPGGDGLEEELFDITEDDFGFFDRIGDNDGFVEMNIEKPQNPVEAVARPVTSASSEMMNELNAGFDALDTFGDDTLLEMELDLDDIGAAMDKQEEMQPYDPGPSNLPLHTQDQTKAGAPQTNGNTQLVQTGTQAEGAENTIIQVETPPLSPQRAMKLLLLDSAPPKGNPDLRARPPVLNRRQSLYSPVDFPSFIGRSDEKYMAGGRFFYAEDESTPRKKSSESRKFSATFPRIKKYRNVRRPVNRDIMFLEDDEDRSDLIPDTGSSDEESTSTDEYGSEDEEMFEISNEGGPDASSYSNSLSPEGVRQGIKRKRNPSERDYWGGNKVQSIEAQKLDRRSDLDSAPEWSADMATLHDKDIDNLSLAQRSLCDFVQTDISLDEVFKLVPDNDNISNRLSSQDFTHIVGLLQEQVVWNTYLISAFLPTAPSGGRISCVEIDGNGVTEDPELTFQLQKQTMLHQDDVEDLLTELFGGFVSRCSLDMLIFGTAARPRSSLYGVSPGSIDIHSLSSGLTPTTRPKSSSDNIGESLSLMKINPPHVHVHRNATTPNSPVELLPPALHFWDTFGLAPHSGPKDFVTACVFPKEMGLANPAKMYLDGLCSTYENCRLGETLPVHTSQIIDGLHEIPIRSQEKAASGDEKVMLRRYCEGIAKMGETLVEIEDELQNVVLLIVNPFDAPSAVLDICVAFHMLKKAYVNAFNSSMRAYPNNIILQILPIRNLAAEDGLVVQSHNQSIRCALEVYERCTQTIQDHPSQTFPQETYSPSVTLAKQVPKSIAFKVSSDPSPAILQENMCLHMAYAQSIDERWISVAWGDDCGEIKEIANFCLGIPGTVVLRAFEDVCKEIWAVTNRIISKKRINWRISLVKVGPVDDDEIEVWTKLSNESPVPNTLTVFASDPSPPLTFKNTMYSILPQGFTGQAQLVGTPGGTPQSSGVSPDQFGTSQGGALTPGDSAAPEVDSDMAIVDFTDETWAAVLHHPLNNSDSIIKTRPALASGLLIKRTGPSETDEPAILTVSLVRAGQRKVGTLLPAPTLPESNEELLREALTQYRGLMTLGQHLGVIDMMKEVLPWHIAAVVKCRDAFTCVL</sequence>
<comment type="subcellular location">
    <subcellularLocation>
        <location evidence="1 11">Nucleus</location>
    </subcellularLocation>
</comment>
<keyword evidence="8 11" id="KW-0539">Nucleus</keyword>
<evidence type="ECO:0000256" key="3">
    <source>
        <dbReference type="ARBA" id="ARBA00019618"/>
    </source>
</evidence>
<dbReference type="InterPro" id="IPR051139">
    <property type="entry name" value="Mediator_complx_sub13"/>
</dbReference>
<protein>
    <recommendedName>
        <fullName evidence="3 11">Mediator of RNA polymerase II transcription subunit 13</fullName>
    </recommendedName>
    <alternativeName>
        <fullName evidence="10 11">Mediator complex subunit 13</fullName>
    </alternativeName>
</protein>
<dbReference type="PANTHER" id="PTHR48249">
    <property type="entry name" value="MEDIATOR OF RNA POLYMERASE II TRANSCRIPTION SUBUNIT 13"/>
    <property type="match status" value="1"/>
</dbReference>
<feature type="domain" description="Mediator complex subunit Med13 C-terminal" evidence="13">
    <location>
        <begin position="1350"/>
        <end position="1664"/>
    </location>
</feature>
<feature type="domain" description="Mediator complex subunit Med13 N-terminal" evidence="14">
    <location>
        <begin position="201"/>
        <end position="405"/>
    </location>
</feature>
<accession>A0AAV9V825</accession>
<evidence type="ECO:0000259" key="13">
    <source>
        <dbReference type="Pfam" id="PF06333"/>
    </source>
</evidence>
<name>A0AAV9V825_9PEZI</name>
<evidence type="ECO:0000256" key="6">
    <source>
        <dbReference type="ARBA" id="ARBA00023159"/>
    </source>
</evidence>
<feature type="compositionally biased region" description="Polar residues" evidence="12">
    <location>
        <begin position="695"/>
        <end position="710"/>
    </location>
</feature>
<feature type="domain" description="Mediator complex subunit Med13 N-terminal" evidence="14">
    <location>
        <begin position="1"/>
        <end position="73"/>
    </location>
</feature>
<dbReference type="InterPro" id="IPR009401">
    <property type="entry name" value="Med13_C"/>
</dbReference>
<feature type="region of interest" description="Disordered" evidence="12">
    <location>
        <begin position="838"/>
        <end position="914"/>
    </location>
</feature>
<evidence type="ECO:0000259" key="14">
    <source>
        <dbReference type="Pfam" id="PF11597"/>
    </source>
</evidence>
<keyword evidence="5 11" id="KW-0805">Transcription regulation</keyword>
<evidence type="ECO:0000256" key="10">
    <source>
        <dbReference type="ARBA" id="ARBA00032008"/>
    </source>
</evidence>
<feature type="region of interest" description="Disordered" evidence="12">
    <location>
        <begin position="181"/>
        <end position="205"/>
    </location>
</feature>
<dbReference type="PANTHER" id="PTHR48249:SF3">
    <property type="entry name" value="MEDIATOR OF RNA POLYMERASE II TRANSCRIPTION SUBUNIT 13"/>
    <property type="match status" value="1"/>
</dbReference>
<dbReference type="Proteomes" id="UP001375240">
    <property type="component" value="Unassembled WGS sequence"/>
</dbReference>